<evidence type="ECO:0000256" key="10">
    <source>
        <dbReference type="ARBA" id="ARBA00023170"/>
    </source>
</evidence>
<evidence type="ECO:0000256" key="16">
    <source>
        <dbReference type="ARBA" id="ARBA00080949"/>
    </source>
</evidence>
<dbReference type="InterPro" id="IPR050650">
    <property type="entry name" value="Type-II_Cytokine-TF_Rcpt"/>
</dbReference>
<evidence type="ECO:0000256" key="4">
    <source>
        <dbReference type="ARBA" id="ARBA00022729"/>
    </source>
</evidence>
<keyword evidence="9" id="KW-1015">Disulfide bond</keyword>
<evidence type="ECO:0000256" key="12">
    <source>
        <dbReference type="ARBA" id="ARBA00054089"/>
    </source>
</evidence>
<dbReference type="SUPFAM" id="SSF49265">
    <property type="entry name" value="Fibronectin type III"/>
    <property type="match status" value="2"/>
</dbReference>
<evidence type="ECO:0000256" key="11">
    <source>
        <dbReference type="ARBA" id="ARBA00023180"/>
    </source>
</evidence>
<evidence type="ECO:0000256" key="18">
    <source>
        <dbReference type="SAM" id="SignalP"/>
    </source>
</evidence>
<keyword evidence="5" id="KW-0832">Ubl conjugation</keyword>
<evidence type="ECO:0000256" key="1">
    <source>
        <dbReference type="ARBA" id="ARBA00004479"/>
    </source>
</evidence>
<name>A6IT62_RAT</name>
<keyword evidence="4 18" id="KW-0732">Signal</keyword>
<comment type="subcellular location">
    <subcellularLocation>
        <location evidence="1">Membrane</location>
        <topology evidence="1">Single-pass type I membrane protein</topology>
    </subcellularLocation>
</comment>
<accession>A6IT62</accession>
<keyword evidence="11" id="KW-0325">Glycoprotein</keyword>
<keyword evidence="6" id="KW-1133">Transmembrane helix</keyword>
<feature type="chain" id="PRO_5039886366" description="Interferon lambda receptor 1" evidence="18">
    <location>
        <begin position="21"/>
        <end position="230"/>
    </location>
</feature>
<evidence type="ECO:0000256" key="3">
    <source>
        <dbReference type="ARBA" id="ARBA00022692"/>
    </source>
</evidence>
<dbReference type="FunFam" id="2.60.40.10:FF:001357">
    <property type="entry name" value="Interferon lambda receptor 1"/>
    <property type="match status" value="1"/>
</dbReference>
<dbReference type="GO" id="GO:0016020">
    <property type="term" value="C:membrane"/>
    <property type="evidence" value="ECO:0007669"/>
    <property type="project" value="UniProtKB-SubCell"/>
</dbReference>
<dbReference type="PANTHER" id="PTHR20859:SF55">
    <property type="entry name" value="INTERFERON LAMBDA RECEPTOR 1"/>
    <property type="match status" value="1"/>
</dbReference>
<evidence type="ECO:0000256" key="7">
    <source>
        <dbReference type="ARBA" id="ARBA00023118"/>
    </source>
</evidence>
<gene>
    <name evidence="20" type="primary">RGD1562689_predicted</name>
    <name evidence="20" type="ORF">rCG_31422</name>
</gene>
<evidence type="ECO:0000256" key="8">
    <source>
        <dbReference type="ARBA" id="ARBA00023136"/>
    </source>
</evidence>
<organism evidence="20 21">
    <name type="scientific">Rattus norvegicus</name>
    <name type="common">Rat</name>
    <dbReference type="NCBI Taxonomy" id="10116"/>
    <lineage>
        <taxon>Eukaryota</taxon>
        <taxon>Metazoa</taxon>
        <taxon>Chordata</taxon>
        <taxon>Craniata</taxon>
        <taxon>Vertebrata</taxon>
        <taxon>Euteleostomi</taxon>
        <taxon>Mammalia</taxon>
        <taxon>Eutheria</taxon>
        <taxon>Euarchontoglires</taxon>
        <taxon>Glires</taxon>
        <taxon>Rodentia</taxon>
        <taxon>Myomorpha</taxon>
        <taxon>Muroidea</taxon>
        <taxon>Muridae</taxon>
        <taxon>Murinae</taxon>
        <taxon>Rattus</taxon>
    </lineage>
</organism>
<evidence type="ECO:0000256" key="14">
    <source>
        <dbReference type="ARBA" id="ARBA00073656"/>
    </source>
</evidence>
<evidence type="ECO:0000256" key="9">
    <source>
        <dbReference type="ARBA" id="ARBA00023157"/>
    </source>
</evidence>
<evidence type="ECO:0000313" key="20">
    <source>
        <dbReference type="EMBL" id="EDL80763.1"/>
    </source>
</evidence>
<reference evidence="21" key="1">
    <citation type="submission" date="2005-09" db="EMBL/GenBank/DDBJ databases">
        <authorList>
            <person name="Mural R.J."/>
            <person name="Li P.W."/>
            <person name="Adams M.D."/>
            <person name="Amanatides P.G."/>
            <person name="Baden-Tillson H."/>
            <person name="Barnstead M."/>
            <person name="Chin S.H."/>
            <person name="Dew I."/>
            <person name="Evans C.A."/>
            <person name="Ferriera S."/>
            <person name="Flanigan M."/>
            <person name="Fosler C."/>
            <person name="Glodek A."/>
            <person name="Gu Z."/>
            <person name="Holt R.A."/>
            <person name="Jennings D."/>
            <person name="Kraft C.L."/>
            <person name="Lu F."/>
            <person name="Nguyen T."/>
            <person name="Nusskern D.R."/>
            <person name="Pfannkoch C.M."/>
            <person name="Sitter C."/>
            <person name="Sutton G.G."/>
            <person name="Venter J.C."/>
            <person name="Wang Z."/>
            <person name="Woodage T."/>
            <person name="Zheng X.H."/>
            <person name="Zhong F."/>
        </authorList>
    </citation>
    <scope>NUCLEOTIDE SEQUENCE [LARGE SCALE GENOMIC DNA]</scope>
    <source>
        <strain>BN</strain>
        <strain evidence="21">Sprague-Dawley</strain>
    </source>
</reference>
<dbReference type="FunFam" id="2.60.40.10:FF:001235">
    <property type="entry name" value="Interferon lambda receptor 1"/>
    <property type="match status" value="1"/>
</dbReference>
<keyword evidence="7" id="KW-0051">Antiviral defense</keyword>
<dbReference type="InterPro" id="IPR013783">
    <property type="entry name" value="Ig-like_fold"/>
</dbReference>
<feature type="domain" description="Fibronectin type-III" evidence="19">
    <location>
        <begin position="26"/>
        <end position="121"/>
    </location>
</feature>
<dbReference type="EMBL" id="CH473968">
    <property type="protein sequence ID" value="EDL80763.1"/>
    <property type="molecule type" value="Genomic_DNA"/>
</dbReference>
<evidence type="ECO:0000259" key="19">
    <source>
        <dbReference type="PROSITE" id="PS50853"/>
    </source>
</evidence>
<dbReference type="AlphaFoldDB" id="A6IT62"/>
<evidence type="ECO:0000256" key="13">
    <source>
        <dbReference type="ARBA" id="ARBA00066090"/>
    </source>
</evidence>
<feature type="signal peptide" evidence="18">
    <location>
        <begin position="1"/>
        <end position="20"/>
    </location>
</feature>
<dbReference type="GO" id="GO:0051607">
    <property type="term" value="P:defense response to virus"/>
    <property type="evidence" value="ECO:0007669"/>
    <property type="project" value="UniProtKB-KW"/>
</dbReference>
<evidence type="ECO:0000256" key="2">
    <source>
        <dbReference type="ARBA" id="ARBA00005399"/>
    </source>
</evidence>
<comment type="function">
    <text evidence="12">The IFNLR1/IL10RB dimer is a receptor for the cytokine ligands IFNL2 and IFNL3 and mediates their antiviral activity. The ligand/receptor complex stimulate the activation of the JAK/STAT signaling pathway leading to the expression of IFN-stimulated genes (ISG), which contribute to the antiviral state. Determines the cell type specificity of the lambda interferon action. Shows a more restricted pattern of expression in the epithelial tissues thereby limiting responses to lambda interferons primarily to epithelial cells of the respiratory, gastrointestinal, and reproductive tracts. Seems not to be essential for early virus-activated host defense in vaginal infection, but plays an important role in Toll-like receptor (TLR)-induced antiviral defense. Plays a significant role in the antiviral immune defense in the intestinal epithelium.</text>
</comment>
<dbReference type="Proteomes" id="UP000234681">
    <property type="component" value="Chromosome 5"/>
</dbReference>
<evidence type="ECO:0000256" key="15">
    <source>
        <dbReference type="ARBA" id="ARBA00077895"/>
    </source>
</evidence>
<keyword evidence="10 20" id="KW-0675">Receptor</keyword>
<keyword evidence="3" id="KW-0812">Transmembrane</keyword>
<dbReference type="Gene3D" id="2.60.40.10">
    <property type="entry name" value="Immunoglobulins"/>
    <property type="match status" value="2"/>
</dbReference>
<keyword evidence="8" id="KW-0472">Membrane</keyword>
<evidence type="ECO:0000256" key="5">
    <source>
        <dbReference type="ARBA" id="ARBA00022843"/>
    </source>
</evidence>
<dbReference type="InterPro" id="IPR003961">
    <property type="entry name" value="FN3_dom"/>
</dbReference>
<proteinExistence type="inferred from homology"/>
<evidence type="ECO:0000256" key="6">
    <source>
        <dbReference type="ARBA" id="ARBA00022989"/>
    </source>
</evidence>
<sequence length="230" mass="26332">MWRAGRWAPLLLFLMQSALGRPRLAPPRNVTLLSQNFTVYLTWLPGLGSPPNVTYFVTYKSYNNHWRRVEHCAGISTLVCPMMCLKKQDLYIKFKGRVQAASAHVKSPWVESRYLEYIFDVELAPPTLVLSQKEKILNVNATYQLPPCMPRSLELKYQVEFWKEDLRSKTLFPDTPYGQPVKIPLQQDARGRHCFSARTVYTLTHTKYSLFSEPSCIFLAAPGGCKVALG</sequence>
<evidence type="ECO:0000313" key="21">
    <source>
        <dbReference type="Proteomes" id="UP000234681"/>
    </source>
</evidence>
<dbReference type="PROSITE" id="PS50853">
    <property type="entry name" value="FN3"/>
    <property type="match status" value="1"/>
</dbReference>
<comment type="subunit">
    <text evidence="13">Heterodimer with IL10RB.</text>
</comment>
<comment type="similarity">
    <text evidence="2">Belongs to the type II cytokine receptor family.</text>
</comment>
<dbReference type="Pfam" id="PF01108">
    <property type="entry name" value="Tissue_fac"/>
    <property type="match status" value="1"/>
</dbReference>
<dbReference type="PANTHER" id="PTHR20859">
    <property type="entry name" value="INTERFERON/INTERLEUKIN RECEPTOR"/>
    <property type="match status" value="1"/>
</dbReference>
<protein>
    <recommendedName>
        <fullName evidence="14">Interferon lambda receptor 1</fullName>
    </recommendedName>
    <alternativeName>
        <fullName evidence="15">Cytokine receptor class-II member 12</fullName>
    </alternativeName>
    <alternativeName>
        <fullName evidence="17">Cytokine receptor family 2 member 12</fullName>
    </alternativeName>
    <alternativeName>
        <fullName evidence="16">Interleukin-28 receptor subunit alpha</fullName>
    </alternativeName>
</protein>
<dbReference type="InterPro" id="IPR036116">
    <property type="entry name" value="FN3_sf"/>
</dbReference>
<evidence type="ECO:0000256" key="17">
    <source>
        <dbReference type="ARBA" id="ARBA00081807"/>
    </source>
</evidence>